<dbReference type="Proteomes" id="UP000722791">
    <property type="component" value="Unassembled WGS sequence"/>
</dbReference>
<feature type="compositionally biased region" description="Low complexity" evidence="1">
    <location>
        <begin position="75"/>
        <end position="88"/>
    </location>
</feature>
<feature type="compositionally biased region" description="Polar residues" evidence="1">
    <location>
        <begin position="90"/>
        <end position="105"/>
    </location>
</feature>
<evidence type="ECO:0000313" key="2">
    <source>
        <dbReference type="EMBL" id="GIM01902.1"/>
    </source>
</evidence>
<feature type="compositionally biased region" description="Basic and acidic residues" evidence="1">
    <location>
        <begin position="41"/>
        <end position="60"/>
    </location>
</feature>
<feature type="region of interest" description="Disordered" evidence="1">
    <location>
        <begin position="35"/>
        <end position="161"/>
    </location>
</feature>
<name>A0A8J4G851_9CHLO</name>
<organism evidence="2 3">
    <name type="scientific">Volvox reticuliferus</name>
    <dbReference type="NCBI Taxonomy" id="1737510"/>
    <lineage>
        <taxon>Eukaryota</taxon>
        <taxon>Viridiplantae</taxon>
        <taxon>Chlorophyta</taxon>
        <taxon>core chlorophytes</taxon>
        <taxon>Chlorophyceae</taxon>
        <taxon>CS clade</taxon>
        <taxon>Chlamydomonadales</taxon>
        <taxon>Volvocaceae</taxon>
        <taxon>Volvox</taxon>
    </lineage>
</organism>
<gene>
    <name evidence="2" type="ORF">Vretimale_6677</name>
</gene>
<protein>
    <submittedName>
        <fullName evidence="2">Uncharacterized protein</fullName>
    </submittedName>
</protein>
<dbReference type="AlphaFoldDB" id="A0A8J4G851"/>
<comment type="caution">
    <text evidence="2">The sequence shown here is derived from an EMBL/GenBank/DDBJ whole genome shotgun (WGS) entry which is preliminary data.</text>
</comment>
<evidence type="ECO:0000313" key="3">
    <source>
        <dbReference type="Proteomes" id="UP000722791"/>
    </source>
</evidence>
<feature type="compositionally biased region" description="Acidic residues" evidence="1">
    <location>
        <begin position="143"/>
        <end position="152"/>
    </location>
</feature>
<dbReference type="EMBL" id="BNCQ01000010">
    <property type="protein sequence ID" value="GIM01902.1"/>
    <property type="molecule type" value="Genomic_DNA"/>
</dbReference>
<reference evidence="2" key="1">
    <citation type="journal article" date="2021" name="Proc. Natl. Acad. Sci. U.S.A.">
        <title>Three genomes in the algal genus Volvox reveal the fate of a haploid sex-determining region after a transition to homothallism.</title>
        <authorList>
            <person name="Yamamoto K."/>
            <person name="Hamaji T."/>
            <person name="Kawai-Toyooka H."/>
            <person name="Matsuzaki R."/>
            <person name="Takahashi F."/>
            <person name="Nishimura Y."/>
            <person name="Kawachi M."/>
            <person name="Noguchi H."/>
            <person name="Minakuchi Y."/>
            <person name="Umen J.G."/>
            <person name="Toyoda A."/>
            <person name="Nozaki H."/>
        </authorList>
    </citation>
    <scope>NUCLEOTIDE SEQUENCE</scope>
    <source>
        <strain evidence="2">NIES-3785</strain>
    </source>
</reference>
<evidence type="ECO:0000256" key="1">
    <source>
        <dbReference type="SAM" id="MobiDB-lite"/>
    </source>
</evidence>
<accession>A0A8J4G851</accession>
<proteinExistence type="predicted"/>
<sequence>MQPPSQTEREPVLQAPAGNNVQAALVEAVKALAANAAKGVSNEKERKQQREKKAKEERAAKKNAAAGDAKDAKAAKSASAGARGGVAKPSKSNGRKCSQAVQQEMESMRPTRVSKRIATKAKMQREEPDPDEPAGTEAGSLDVNEDNPETSGDDGATSVSD</sequence>